<sequence>MMGLGVVRKDHSTVGSSLSDLPPSSLSRFLTPLKITRFITSTCPLAWGYDTEVVRFSIPSSHHMSSIFPAVNYVPLSVISTQGTPNWVRISFRNWCPWEIPYNVNTPLIEGYMAQHANRLMGRLVRVPSMPLTGRIFLIGGSFESGPYH</sequence>
<name>A0AAV3PGM6_LITER</name>
<organism evidence="2 3">
    <name type="scientific">Lithospermum erythrorhizon</name>
    <name type="common">Purple gromwell</name>
    <name type="synonym">Lithospermum officinale var. erythrorhizon</name>
    <dbReference type="NCBI Taxonomy" id="34254"/>
    <lineage>
        <taxon>Eukaryota</taxon>
        <taxon>Viridiplantae</taxon>
        <taxon>Streptophyta</taxon>
        <taxon>Embryophyta</taxon>
        <taxon>Tracheophyta</taxon>
        <taxon>Spermatophyta</taxon>
        <taxon>Magnoliopsida</taxon>
        <taxon>eudicotyledons</taxon>
        <taxon>Gunneridae</taxon>
        <taxon>Pentapetalae</taxon>
        <taxon>asterids</taxon>
        <taxon>lamiids</taxon>
        <taxon>Boraginales</taxon>
        <taxon>Boraginaceae</taxon>
        <taxon>Boraginoideae</taxon>
        <taxon>Lithospermeae</taxon>
        <taxon>Lithospermum</taxon>
    </lineage>
</organism>
<evidence type="ECO:0000313" key="2">
    <source>
        <dbReference type="EMBL" id="GAA0150450.1"/>
    </source>
</evidence>
<feature type="region of interest" description="Disordered" evidence="1">
    <location>
        <begin position="1"/>
        <end position="21"/>
    </location>
</feature>
<comment type="caution">
    <text evidence="2">The sequence shown here is derived from an EMBL/GenBank/DDBJ whole genome shotgun (WGS) entry which is preliminary data.</text>
</comment>
<reference evidence="2 3" key="1">
    <citation type="submission" date="2024-01" db="EMBL/GenBank/DDBJ databases">
        <title>The complete chloroplast genome sequence of Lithospermum erythrorhizon: insights into the phylogenetic relationship among Boraginaceae species and the maternal lineages of purple gromwells.</title>
        <authorList>
            <person name="Okada T."/>
            <person name="Watanabe K."/>
        </authorList>
    </citation>
    <scope>NUCLEOTIDE SEQUENCE [LARGE SCALE GENOMIC DNA]</scope>
</reference>
<dbReference type="AlphaFoldDB" id="A0AAV3PGM6"/>
<gene>
    <name evidence="2" type="ORF">LIER_09391</name>
</gene>
<keyword evidence="3" id="KW-1185">Reference proteome</keyword>
<evidence type="ECO:0000256" key="1">
    <source>
        <dbReference type="SAM" id="MobiDB-lite"/>
    </source>
</evidence>
<accession>A0AAV3PGM6</accession>
<dbReference type="EMBL" id="BAABME010001593">
    <property type="protein sequence ID" value="GAA0150450.1"/>
    <property type="molecule type" value="Genomic_DNA"/>
</dbReference>
<proteinExistence type="predicted"/>
<dbReference type="Proteomes" id="UP001454036">
    <property type="component" value="Unassembled WGS sequence"/>
</dbReference>
<protein>
    <submittedName>
        <fullName evidence="2">Uncharacterized protein</fullName>
    </submittedName>
</protein>
<evidence type="ECO:0000313" key="3">
    <source>
        <dbReference type="Proteomes" id="UP001454036"/>
    </source>
</evidence>